<keyword evidence="2" id="KW-1185">Reference proteome</keyword>
<comment type="caution">
    <text evidence="1">The sequence shown here is derived from an EMBL/GenBank/DDBJ whole genome shotgun (WGS) entry which is preliminary data.</text>
</comment>
<name>A0ABT2HRI8_9MICC</name>
<protein>
    <submittedName>
        <fullName evidence="1">Phage Gp19/Gp15/Gp42 family protein</fullName>
    </submittedName>
</protein>
<accession>A0ABT2HRI8</accession>
<sequence length="158" mass="17178">MEKPEPFPFATVDELKERWPDLPPGAEDHATVLLKDASQFILDVCPEAAQADPASRLRVACAVVRRSMTVPDHLAGLSSGQETTGGVSRSWTPSNPHGDFYLTKTERRSLGAGRSRAFSVQIAGFRSSPEHRPWCSLAFGATYCSCGADIAGEPIYER</sequence>
<dbReference type="EMBL" id="JALXMO010000016">
    <property type="protein sequence ID" value="MCT1607160.1"/>
    <property type="molecule type" value="Genomic_DNA"/>
</dbReference>
<organism evidence="1 2">
    <name type="scientific">Nesterenkonia massiliensis</name>
    <dbReference type="NCBI Taxonomy" id="1232429"/>
    <lineage>
        <taxon>Bacteria</taxon>
        <taxon>Bacillati</taxon>
        <taxon>Actinomycetota</taxon>
        <taxon>Actinomycetes</taxon>
        <taxon>Micrococcales</taxon>
        <taxon>Micrococcaceae</taxon>
        <taxon>Nesterenkonia</taxon>
    </lineage>
</organism>
<evidence type="ECO:0000313" key="1">
    <source>
        <dbReference type="EMBL" id="MCT1607160.1"/>
    </source>
</evidence>
<evidence type="ECO:0000313" key="2">
    <source>
        <dbReference type="Proteomes" id="UP001205046"/>
    </source>
</evidence>
<dbReference type="Proteomes" id="UP001205046">
    <property type="component" value="Unassembled WGS sequence"/>
</dbReference>
<dbReference type="RefSeq" id="WP_260073166.1">
    <property type="nucleotide sequence ID" value="NZ_JALXMO010000016.1"/>
</dbReference>
<proteinExistence type="predicted"/>
<gene>
    <name evidence="1" type="ORF">M3B43_07435</name>
</gene>
<reference evidence="1 2" key="1">
    <citation type="submission" date="2022-04" db="EMBL/GenBank/DDBJ databases">
        <title>Human microbiome associated bacterial genomes.</title>
        <authorList>
            <person name="Sandstrom S."/>
            <person name="Salamzade R."/>
            <person name="Kalan L.R."/>
        </authorList>
    </citation>
    <scope>NUCLEOTIDE SEQUENCE [LARGE SCALE GENOMIC DNA]</scope>
    <source>
        <strain evidence="2">p3-SID767</strain>
    </source>
</reference>